<feature type="region of interest" description="Disordered" evidence="1">
    <location>
        <begin position="105"/>
        <end position="213"/>
    </location>
</feature>
<feature type="compositionally biased region" description="Polar residues" evidence="1">
    <location>
        <begin position="140"/>
        <end position="149"/>
    </location>
</feature>
<evidence type="ECO:0008006" key="4">
    <source>
        <dbReference type="Google" id="ProtNLM"/>
    </source>
</evidence>
<dbReference type="EMBL" id="JACTNZ010000006">
    <property type="protein sequence ID" value="KAG5544772.1"/>
    <property type="molecule type" value="Genomic_DNA"/>
</dbReference>
<evidence type="ECO:0000256" key="1">
    <source>
        <dbReference type="SAM" id="MobiDB-lite"/>
    </source>
</evidence>
<protein>
    <recommendedName>
        <fullName evidence="4">CCHC-type domain-containing protein</fullName>
    </recommendedName>
</protein>
<comment type="caution">
    <text evidence="2">The sequence shown here is derived from an EMBL/GenBank/DDBJ whole genome shotgun (WGS) entry which is preliminary data.</text>
</comment>
<evidence type="ECO:0000313" key="3">
    <source>
        <dbReference type="Proteomes" id="UP000823749"/>
    </source>
</evidence>
<feature type="compositionally biased region" description="Gly residues" evidence="1">
    <location>
        <begin position="117"/>
        <end position="130"/>
    </location>
</feature>
<name>A0AAV6JXA5_9ERIC</name>
<sequence length="257" mass="27661">MAAIQERNQDTEAFIHGCYSKGSYFRAYEPLINPINGYKMRPKTGFTPVLPPNERRKVGRPRMKRIRGPEEYLNPLHPHKMSKVGQNSVFCRRCGLHGHNRRTCTVPLAEQRPQRGRGAGRGSAGGGRGRGGAERGQADVQASNVQEPNVQPGIEAPDVRGRGRAVRGRSSGRRGRGGRAVRGGAVAVQGKGAGRGGRAVRGRGGRGAGRGLATQVNTPTNYDQATQGSQISTITQVNQVVRGVPNKYGVKLMLPRS</sequence>
<evidence type="ECO:0000313" key="2">
    <source>
        <dbReference type="EMBL" id="KAG5544772.1"/>
    </source>
</evidence>
<proteinExistence type="predicted"/>
<accession>A0AAV6JXA5</accession>
<keyword evidence="3" id="KW-1185">Reference proteome</keyword>
<organism evidence="2 3">
    <name type="scientific">Rhododendron griersonianum</name>
    <dbReference type="NCBI Taxonomy" id="479676"/>
    <lineage>
        <taxon>Eukaryota</taxon>
        <taxon>Viridiplantae</taxon>
        <taxon>Streptophyta</taxon>
        <taxon>Embryophyta</taxon>
        <taxon>Tracheophyta</taxon>
        <taxon>Spermatophyta</taxon>
        <taxon>Magnoliopsida</taxon>
        <taxon>eudicotyledons</taxon>
        <taxon>Gunneridae</taxon>
        <taxon>Pentapetalae</taxon>
        <taxon>asterids</taxon>
        <taxon>Ericales</taxon>
        <taxon>Ericaceae</taxon>
        <taxon>Ericoideae</taxon>
        <taxon>Rhodoreae</taxon>
        <taxon>Rhododendron</taxon>
    </lineage>
</organism>
<feature type="compositionally biased region" description="Basic residues" evidence="1">
    <location>
        <begin position="162"/>
        <end position="179"/>
    </location>
</feature>
<dbReference type="Proteomes" id="UP000823749">
    <property type="component" value="Chromosome 6"/>
</dbReference>
<gene>
    <name evidence="2" type="ORF">RHGRI_017275</name>
</gene>
<dbReference type="AlphaFoldDB" id="A0AAV6JXA5"/>
<reference evidence="2 3" key="1">
    <citation type="submission" date="2020-08" db="EMBL/GenBank/DDBJ databases">
        <title>Plant Genome Project.</title>
        <authorList>
            <person name="Zhang R.-G."/>
        </authorList>
    </citation>
    <scope>NUCLEOTIDE SEQUENCE [LARGE SCALE GENOMIC DNA]</scope>
    <source>
        <strain evidence="2">WSP0</strain>
        <tissue evidence="2">Leaf</tissue>
    </source>
</reference>